<protein>
    <submittedName>
        <fullName evidence="2">Uncharacterized protein</fullName>
    </submittedName>
</protein>
<evidence type="ECO:0000313" key="2">
    <source>
        <dbReference type="EMBL" id="CAH0385322.1"/>
    </source>
</evidence>
<feature type="compositionally biased region" description="Basic and acidic residues" evidence="1">
    <location>
        <begin position="585"/>
        <end position="596"/>
    </location>
</feature>
<feature type="compositionally biased region" description="Polar residues" evidence="1">
    <location>
        <begin position="571"/>
        <end position="584"/>
    </location>
</feature>
<dbReference type="AlphaFoldDB" id="A0A9P0F147"/>
<gene>
    <name evidence="2" type="ORF">BEMITA_LOCUS4561</name>
</gene>
<name>A0A9P0F147_BEMTA</name>
<keyword evidence="3" id="KW-1185">Reference proteome</keyword>
<evidence type="ECO:0000256" key="1">
    <source>
        <dbReference type="SAM" id="MobiDB-lite"/>
    </source>
</evidence>
<feature type="compositionally biased region" description="Basic and acidic residues" evidence="1">
    <location>
        <begin position="690"/>
        <end position="700"/>
    </location>
</feature>
<accession>A0A9P0F147</accession>
<feature type="region of interest" description="Disordered" evidence="1">
    <location>
        <begin position="487"/>
        <end position="747"/>
    </location>
</feature>
<dbReference type="Proteomes" id="UP001152759">
    <property type="component" value="Chromosome 2"/>
</dbReference>
<organism evidence="2 3">
    <name type="scientific">Bemisia tabaci</name>
    <name type="common">Sweetpotato whitefly</name>
    <name type="synonym">Aleurodes tabaci</name>
    <dbReference type="NCBI Taxonomy" id="7038"/>
    <lineage>
        <taxon>Eukaryota</taxon>
        <taxon>Metazoa</taxon>
        <taxon>Ecdysozoa</taxon>
        <taxon>Arthropoda</taxon>
        <taxon>Hexapoda</taxon>
        <taxon>Insecta</taxon>
        <taxon>Pterygota</taxon>
        <taxon>Neoptera</taxon>
        <taxon>Paraneoptera</taxon>
        <taxon>Hemiptera</taxon>
        <taxon>Sternorrhyncha</taxon>
        <taxon>Aleyrodoidea</taxon>
        <taxon>Aleyrodidae</taxon>
        <taxon>Aleyrodinae</taxon>
        <taxon>Bemisia</taxon>
    </lineage>
</organism>
<feature type="region of interest" description="Disordered" evidence="1">
    <location>
        <begin position="363"/>
        <end position="395"/>
    </location>
</feature>
<feature type="compositionally biased region" description="Low complexity" evidence="1">
    <location>
        <begin position="366"/>
        <end position="385"/>
    </location>
</feature>
<feature type="compositionally biased region" description="Polar residues" evidence="1">
    <location>
        <begin position="487"/>
        <end position="513"/>
    </location>
</feature>
<evidence type="ECO:0000313" key="3">
    <source>
        <dbReference type="Proteomes" id="UP001152759"/>
    </source>
</evidence>
<dbReference type="EMBL" id="OU963863">
    <property type="protein sequence ID" value="CAH0385322.1"/>
    <property type="molecule type" value="Genomic_DNA"/>
</dbReference>
<feature type="compositionally biased region" description="Polar residues" evidence="1">
    <location>
        <begin position="655"/>
        <end position="689"/>
    </location>
</feature>
<feature type="compositionally biased region" description="Basic and acidic residues" evidence="1">
    <location>
        <begin position="555"/>
        <end position="569"/>
    </location>
</feature>
<feature type="compositionally biased region" description="Polar residues" evidence="1">
    <location>
        <begin position="702"/>
        <end position="723"/>
    </location>
</feature>
<feature type="compositionally biased region" description="Polar residues" evidence="1">
    <location>
        <begin position="527"/>
        <end position="538"/>
    </location>
</feature>
<reference evidence="2" key="1">
    <citation type="submission" date="2021-12" db="EMBL/GenBank/DDBJ databases">
        <authorList>
            <person name="King R."/>
        </authorList>
    </citation>
    <scope>NUCLEOTIDE SEQUENCE</scope>
</reference>
<sequence length="1091" mass="120198">MSSINEVTPEELPHSMATAANEFVASNPSVFYQDEPDVIDVEEQLEEAPSEPVPHVLNPFSCNFEELIALHQEAPTDTTPMSKPSFNNLQHETSTDQAPDNNALCKRQYQKPISKKKQRIQRLMLNAAAAKFQLDLLKKEGPSFHHQTFLRREAANESRELTFANLLKTELICLHNPNIFNCKKLLNSVVQLEPLTFDAMVKNRASADSLNYFLVWNKQSRMSKLGTHKHNKPITKVTVPVETQNTNKPITKVTVPVETQITVAKDMKTHIQAKLSLLVQGQRYVGANLPCYINSKELKEEGRSVTPEERTQVSENLNSVSKESKVLLKDLKFEKVVKVGNRIIPTSEILAQLHMKEQNIQNAPLSPFSDSNDISSSNNSASCGQSDGGNSNNEVPRLRIRKDLFASFSPSKGNPQFSFPHVIYDSNNVAGHVTGTRENSSPAMTLKLCPLINQLKSKLSGQASSLTANKVISNHDAVLNSKFPASVSNNLSSSKENQPKQFQSSNIQPSSKTGPWRISVDAEDSESTASEPIVNNSGKRPEILNNRRKSSNKTSPHELADGKSAEKDSPASASIRSRSGSVASEKSKCNESKSAEVEEVSFSKSSDVPDLGISNSSDVGNDGESGTKNEERSPASPKRRSRSGSGSMTSKDCENGSNSMEVEETSMSRSSDTPNIVKSKSPVLQNTDTSESHNEKELKESGPQTTNAQRSMSTENQVISSKVNPCKRSKSSDDVDNVTSWKRSKPSEAEKISTAIFDITSSSLPKSVMEDVLSVDGTFDLEISKEGVTPWRNIRTLSGKEVQKRCGSLIQQVFGPENVTDTFDMNANMFSSVVTSNFKSTSEGLSSSLDSVSTGKLNQRYQKLEASFIRLQVELFDVVKNVPVCEMFGEYHLDGNLDSETSDDEIVKNKSADLKVINVSKRAAKKISCSPKKRRKSSKIPAGASIQGDDCSVALHNLQEEKNYTLKNLTLSSRKSWNSTSAVETSGNSGIEPLPVLRHLGKPVVDEKLSVKEPFIKVLRLNYEEVKDGISVFDLGRIPSTTSCSISGNRRKQGKPRKYDFNINKTKGVKSTSQLVSDLHFMVRNPKKRIK</sequence>
<proteinExistence type="predicted"/>